<evidence type="ECO:0000313" key="3">
    <source>
        <dbReference type="EMBL" id="OCK84429.1"/>
    </source>
</evidence>
<dbReference type="GO" id="GO:0016491">
    <property type="term" value="F:oxidoreductase activity"/>
    <property type="evidence" value="ECO:0007669"/>
    <property type="project" value="UniProtKB-KW"/>
</dbReference>
<organism evidence="3 4">
    <name type="scientific">Lepidopterella palustris CBS 459.81</name>
    <dbReference type="NCBI Taxonomy" id="1314670"/>
    <lineage>
        <taxon>Eukaryota</taxon>
        <taxon>Fungi</taxon>
        <taxon>Dikarya</taxon>
        <taxon>Ascomycota</taxon>
        <taxon>Pezizomycotina</taxon>
        <taxon>Dothideomycetes</taxon>
        <taxon>Pleosporomycetidae</taxon>
        <taxon>Mytilinidiales</taxon>
        <taxon>Argynnaceae</taxon>
        <taxon>Lepidopterella</taxon>
    </lineage>
</organism>
<dbReference type="PANTHER" id="PTHR24321:SF8">
    <property type="entry name" value="ESTRADIOL 17-BETA-DEHYDROGENASE 8-RELATED"/>
    <property type="match status" value="1"/>
</dbReference>
<dbReference type="EMBL" id="KV744837">
    <property type="protein sequence ID" value="OCK84429.1"/>
    <property type="molecule type" value="Genomic_DNA"/>
</dbReference>
<name>A0A8E2EIF8_9PEZI</name>
<keyword evidence="4" id="KW-1185">Reference proteome</keyword>
<dbReference type="OrthoDB" id="10253736at2759"/>
<dbReference type="AlphaFoldDB" id="A0A8E2EIF8"/>
<comment type="similarity">
    <text evidence="1">Belongs to the short-chain dehydrogenases/reductases (SDR) family.</text>
</comment>
<evidence type="ECO:0000256" key="2">
    <source>
        <dbReference type="ARBA" id="ARBA00023002"/>
    </source>
</evidence>
<protein>
    <submittedName>
        <fullName evidence="3">NAD-P-binding protein</fullName>
    </submittedName>
</protein>
<reference evidence="3 4" key="1">
    <citation type="journal article" date="2016" name="Nat. Commun.">
        <title>Ectomycorrhizal ecology is imprinted in the genome of the dominant symbiotic fungus Cenococcum geophilum.</title>
        <authorList>
            <consortium name="DOE Joint Genome Institute"/>
            <person name="Peter M."/>
            <person name="Kohler A."/>
            <person name="Ohm R.A."/>
            <person name="Kuo A."/>
            <person name="Krutzmann J."/>
            <person name="Morin E."/>
            <person name="Arend M."/>
            <person name="Barry K.W."/>
            <person name="Binder M."/>
            <person name="Choi C."/>
            <person name="Clum A."/>
            <person name="Copeland A."/>
            <person name="Grisel N."/>
            <person name="Haridas S."/>
            <person name="Kipfer T."/>
            <person name="LaButti K."/>
            <person name="Lindquist E."/>
            <person name="Lipzen A."/>
            <person name="Maire R."/>
            <person name="Meier B."/>
            <person name="Mihaltcheva S."/>
            <person name="Molinier V."/>
            <person name="Murat C."/>
            <person name="Poggeler S."/>
            <person name="Quandt C.A."/>
            <person name="Sperisen C."/>
            <person name="Tritt A."/>
            <person name="Tisserant E."/>
            <person name="Crous P.W."/>
            <person name="Henrissat B."/>
            <person name="Nehls U."/>
            <person name="Egli S."/>
            <person name="Spatafora J.W."/>
            <person name="Grigoriev I.V."/>
            <person name="Martin F.M."/>
        </authorList>
    </citation>
    <scope>NUCLEOTIDE SEQUENCE [LARGE SCALE GENOMIC DNA]</scope>
    <source>
        <strain evidence="3 4">CBS 459.81</strain>
    </source>
</reference>
<dbReference type="Gene3D" id="3.40.50.720">
    <property type="entry name" value="NAD(P)-binding Rossmann-like Domain"/>
    <property type="match status" value="1"/>
</dbReference>
<dbReference type="Proteomes" id="UP000250266">
    <property type="component" value="Unassembled WGS sequence"/>
</dbReference>
<dbReference type="PANTHER" id="PTHR24321">
    <property type="entry name" value="DEHYDROGENASES, SHORT CHAIN"/>
    <property type="match status" value="1"/>
</dbReference>
<dbReference type="CDD" id="cd05233">
    <property type="entry name" value="SDR_c"/>
    <property type="match status" value="1"/>
</dbReference>
<dbReference type="Pfam" id="PF13561">
    <property type="entry name" value="adh_short_C2"/>
    <property type="match status" value="1"/>
</dbReference>
<proteinExistence type="inferred from homology"/>
<gene>
    <name evidence="3" type="ORF">K432DRAFT_401126</name>
</gene>
<sequence>MNTLPQQNMDISLNLDDTHIVITGGAGLIGRVVVEALLAANARVSSLDISYAHHSVKPYSRSQHIPCDISSEPSVREAFANAVRNFGPVECCIALGGLDYSVLEHSDSIADASFEQLKRVLDVNVGGTWLTAREWVRGLKVAREELGMGLKNVGCVIVGSESGWFGERGNADYAVGKSAVQVGLLASLRADVARVWPGARVNAIAPGPVDTERFKQECKENPEQYWMDCQATVELKPILNPFITALGKPVPPEAVAKTILFLASENFSGNVTGQVINVDSGKQGKVMWTKEECA</sequence>
<dbReference type="PRINTS" id="PR00081">
    <property type="entry name" value="GDHRDH"/>
</dbReference>
<dbReference type="SUPFAM" id="SSF51735">
    <property type="entry name" value="NAD(P)-binding Rossmann-fold domains"/>
    <property type="match status" value="1"/>
</dbReference>
<evidence type="ECO:0000313" key="4">
    <source>
        <dbReference type="Proteomes" id="UP000250266"/>
    </source>
</evidence>
<evidence type="ECO:0000256" key="1">
    <source>
        <dbReference type="ARBA" id="ARBA00006484"/>
    </source>
</evidence>
<dbReference type="InterPro" id="IPR002347">
    <property type="entry name" value="SDR_fam"/>
</dbReference>
<accession>A0A8E2EIF8</accession>
<dbReference type="InterPro" id="IPR036291">
    <property type="entry name" value="NAD(P)-bd_dom_sf"/>
</dbReference>
<keyword evidence="2" id="KW-0560">Oxidoreductase</keyword>